<dbReference type="GO" id="GO:0030007">
    <property type="term" value="P:intracellular potassium ion homeostasis"/>
    <property type="evidence" value="ECO:0007669"/>
    <property type="project" value="TreeGrafter"/>
</dbReference>
<dbReference type="InterPro" id="IPR050510">
    <property type="entry name" value="Cation_transp_ATPase_P-type"/>
</dbReference>
<dbReference type="GO" id="GO:0036376">
    <property type="term" value="P:sodium ion export across plasma membrane"/>
    <property type="evidence" value="ECO:0007669"/>
    <property type="project" value="TreeGrafter"/>
</dbReference>
<protein>
    <submittedName>
        <fullName evidence="5">Sodium/potassium-transporting ATPase subunit alpha</fullName>
    </submittedName>
</protein>
<dbReference type="Gene3D" id="2.70.150.10">
    <property type="entry name" value="Calcium-transporting ATPase, cytoplasmic transduction domain A"/>
    <property type="match status" value="1"/>
</dbReference>
<feature type="transmembrane region" description="Helical" evidence="3">
    <location>
        <begin position="140"/>
        <end position="161"/>
    </location>
</feature>
<feature type="transmembrane region" description="Helical" evidence="3">
    <location>
        <begin position="109"/>
        <end position="128"/>
    </location>
</feature>
<dbReference type="Pfam" id="PF00122">
    <property type="entry name" value="E1-E2_ATPase"/>
    <property type="match status" value="1"/>
</dbReference>
<feature type="transmembrane region" description="Helical" evidence="3">
    <location>
        <begin position="332"/>
        <end position="357"/>
    </location>
</feature>
<reference evidence="5 6" key="1">
    <citation type="journal article" date="2019" name="Sci. Rep.">
        <title>Orb-weaving spider Araneus ventricosus genome elucidates the spidroin gene catalogue.</title>
        <authorList>
            <person name="Kono N."/>
            <person name="Nakamura H."/>
            <person name="Ohtoshi R."/>
            <person name="Moran D.A.P."/>
            <person name="Shinohara A."/>
            <person name="Yoshida Y."/>
            <person name="Fujiwara M."/>
            <person name="Mori M."/>
            <person name="Tomita M."/>
            <person name="Arakawa K."/>
        </authorList>
    </citation>
    <scope>NUCLEOTIDE SEQUENCE [LARGE SCALE GENOMIC DNA]</scope>
</reference>
<dbReference type="Gene3D" id="3.40.50.1000">
    <property type="entry name" value="HAD superfamily/HAD-like"/>
    <property type="match status" value="1"/>
</dbReference>
<dbReference type="OrthoDB" id="3352408at2759"/>
<evidence type="ECO:0000256" key="1">
    <source>
        <dbReference type="ARBA" id="ARBA00004651"/>
    </source>
</evidence>
<accession>A0A4Y2D5Z2</accession>
<dbReference type="InterPro" id="IPR023214">
    <property type="entry name" value="HAD_sf"/>
</dbReference>
<dbReference type="GO" id="GO:0005391">
    <property type="term" value="F:P-type sodium:potassium-exchanging transporter activity"/>
    <property type="evidence" value="ECO:0007669"/>
    <property type="project" value="TreeGrafter"/>
</dbReference>
<dbReference type="SUPFAM" id="SSF81660">
    <property type="entry name" value="Metal cation-transporting ATPase, ATP-binding domain N"/>
    <property type="match status" value="1"/>
</dbReference>
<proteinExistence type="predicted"/>
<dbReference type="SUPFAM" id="SSF81653">
    <property type="entry name" value="Calcium ATPase, transduction domain A"/>
    <property type="match status" value="1"/>
</dbReference>
<dbReference type="GO" id="GO:1902600">
    <property type="term" value="P:proton transmembrane transport"/>
    <property type="evidence" value="ECO:0007669"/>
    <property type="project" value="TreeGrafter"/>
</dbReference>
<keyword evidence="2" id="KW-1003">Cell membrane</keyword>
<evidence type="ECO:0000313" key="6">
    <source>
        <dbReference type="Proteomes" id="UP000499080"/>
    </source>
</evidence>
<sequence>MPEIESDENIGREVPPPPPLKCGDYLFMGRRTFLHKEQHQPSLEELKEKISTEWHNIPLNELVDKLGTNLEKGLTFCHVQHVLSRDGPNKLTPLEEPLRLYHFTRHLRGIILPLMIAVLLCFITATMPDLQPMGSHSMDKVHLGVLLILSTIIVCSFSCLVGRKSKQILESLRELYPQYAVVIRNGEKWRVRIRDVVVGDIVMLKEGDFVPADIRISESTNLETDDSRIIGTSERRPKNPYNVKPDPLETDNLAFFGTYCLKGYGKGVCIATGDRTVLGQTRDLTVALENSKTAIYNSIKGLVQFLATTTGFLGIILFVCSYHVGWFWLDTALYLLILVIANIPDSLLAGTTASLAISAKRMASHNCLAKDLEAVENLGVITVICCGKKDVITQDVHTVHYLWMDSKIFPINPNKKEPDLGGITGSPGWPDFVRAACLCNSTEAQSPFKKLNSAKEISDNSLEHATMLFLKICDADITFYQEKYTKVFELPYNPNRNTFHVSK</sequence>
<dbReference type="EMBL" id="BGPR01000303">
    <property type="protein sequence ID" value="GBM11699.1"/>
    <property type="molecule type" value="Genomic_DNA"/>
</dbReference>
<keyword evidence="3" id="KW-0812">Transmembrane</keyword>
<dbReference type="InterPro" id="IPR059000">
    <property type="entry name" value="ATPase_P-type_domA"/>
</dbReference>
<dbReference type="InterPro" id="IPR023298">
    <property type="entry name" value="ATPase_P-typ_TM_dom_sf"/>
</dbReference>
<comment type="caution">
    <text evidence="5">The sequence shown here is derived from an EMBL/GenBank/DDBJ whole genome shotgun (WGS) entry which is preliminary data.</text>
</comment>
<dbReference type="Proteomes" id="UP000499080">
    <property type="component" value="Unassembled WGS sequence"/>
</dbReference>
<dbReference type="PANTHER" id="PTHR43294:SF21">
    <property type="entry name" value="CATION TRANSPORTING ATPASE"/>
    <property type="match status" value="1"/>
</dbReference>
<evidence type="ECO:0000256" key="3">
    <source>
        <dbReference type="SAM" id="Phobius"/>
    </source>
</evidence>
<dbReference type="Gene3D" id="3.40.1110.10">
    <property type="entry name" value="Calcium-transporting ATPase, cytoplasmic domain N"/>
    <property type="match status" value="1"/>
</dbReference>
<dbReference type="InterPro" id="IPR008250">
    <property type="entry name" value="ATPase_P-typ_transduc_dom_A_sf"/>
</dbReference>
<dbReference type="SMART" id="SM00831">
    <property type="entry name" value="Cation_ATPase_N"/>
    <property type="match status" value="1"/>
</dbReference>
<dbReference type="Gene3D" id="1.20.1110.10">
    <property type="entry name" value="Calcium-transporting ATPase, transmembrane domain"/>
    <property type="match status" value="1"/>
</dbReference>
<gene>
    <name evidence="5" type="primary">AT1A</name>
    <name evidence="5" type="ORF">AVEN_75652_1</name>
</gene>
<dbReference type="GO" id="GO:0000166">
    <property type="term" value="F:nucleotide binding"/>
    <property type="evidence" value="ECO:0007669"/>
    <property type="project" value="InterPro"/>
</dbReference>
<dbReference type="Pfam" id="PF00690">
    <property type="entry name" value="Cation_ATPase_N"/>
    <property type="match status" value="1"/>
</dbReference>
<dbReference type="GO" id="GO:1990573">
    <property type="term" value="P:potassium ion import across plasma membrane"/>
    <property type="evidence" value="ECO:0007669"/>
    <property type="project" value="TreeGrafter"/>
</dbReference>
<dbReference type="GO" id="GO:0005886">
    <property type="term" value="C:plasma membrane"/>
    <property type="evidence" value="ECO:0007669"/>
    <property type="project" value="UniProtKB-SubCell"/>
</dbReference>
<dbReference type="AlphaFoldDB" id="A0A4Y2D5Z2"/>
<keyword evidence="6" id="KW-1185">Reference proteome</keyword>
<dbReference type="SUPFAM" id="SSF81665">
    <property type="entry name" value="Calcium ATPase, transmembrane domain M"/>
    <property type="match status" value="1"/>
</dbReference>
<evidence type="ECO:0000313" key="5">
    <source>
        <dbReference type="EMBL" id="GBM11699.1"/>
    </source>
</evidence>
<dbReference type="InterPro" id="IPR004014">
    <property type="entry name" value="ATPase_P-typ_cation-transptr_N"/>
</dbReference>
<keyword evidence="3" id="KW-0472">Membrane</keyword>
<evidence type="ECO:0000259" key="4">
    <source>
        <dbReference type="SMART" id="SM00831"/>
    </source>
</evidence>
<dbReference type="PANTHER" id="PTHR43294">
    <property type="entry name" value="SODIUM/POTASSIUM-TRANSPORTING ATPASE SUBUNIT ALPHA"/>
    <property type="match status" value="1"/>
</dbReference>
<feature type="transmembrane region" description="Helical" evidence="3">
    <location>
        <begin position="302"/>
        <end position="326"/>
    </location>
</feature>
<keyword evidence="3" id="KW-1133">Transmembrane helix</keyword>
<comment type="subcellular location">
    <subcellularLocation>
        <location evidence="1">Cell membrane</location>
        <topology evidence="1">Multi-pass membrane protein</topology>
    </subcellularLocation>
</comment>
<name>A0A4Y2D5Z2_ARAVE</name>
<dbReference type="PRINTS" id="PR00121">
    <property type="entry name" value="NAKATPASE"/>
</dbReference>
<feature type="domain" description="Cation-transporting P-type ATPase N-terminal" evidence="4">
    <location>
        <begin position="53"/>
        <end position="126"/>
    </location>
</feature>
<evidence type="ECO:0000256" key="2">
    <source>
        <dbReference type="ARBA" id="ARBA00022475"/>
    </source>
</evidence>
<dbReference type="InterPro" id="IPR023299">
    <property type="entry name" value="ATPase_P-typ_cyto_dom_N"/>
</dbReference>
<organism evidence="5 6">
    <name type="scientific">Araneus ventricosus</name>
    <name type="common">Orbweaver spider</name>
    <name type="synonym">Epeira ventricosa</name>
    <dbReference type="NCBI Taxonomy" id="182803"/>
    <lineage>
        <taxon>Eukaryota</taxon>
        <taxon>Metazoa</taxon>
        <taxon>Ecdysozoa</taxon>
        <taxon>Arthropoda</taxon>
        <taxon>Chelicerata</taxon>
        <taxon>Arachnida</taxon>
        <taxon>Araneae</taxon>
        <taxon>Araneomorphae</taxon>
        <taxon>Entelegynae</taxon>
        <taxon>Araneoidea</taxon>
        <taxon>Araneidae</taxon>
        <taxon>Araneus</taxon>
    </lineage>
</organism>
<dbReference type="GO" id="GO:0006883">
    <property type="term" value="P:intracellular sodium ion homeostasis"/>
    <property type="evidence" value="ECO:0007669"/>
    <property type="project" value="TreeGrafter"/>
</dbReference>